<comment type="subcellular location">
    <subcellularLocation>
        <location evidence="7">Cytoplasm</location>
    </subcellularLocation>
</comment>
<evidence type="ECO:0000256" key="6">
    <source>
        <dbReference type="ARBA" id="ARBA00023004"/>
    </source>
</evidence>
<dbReference type="Gene3D" id="3.20.20.140">
    <property type="entry name" value="Metal-dependent hydrolases"/>
    <property type="match status" value="1"/>
</dbReference>
<keyword evidence="6 7" id="KW-0408">Iron</keyword>
<dbReference type="EMBL" id="FNAB01000007">
    <property type="protein sequence ID" value="SDD85302.1"/>
    <property type="molecule type" value="Genomic_DNA"/>
</dbReference>
<dbReference type="EC" id="3.5.2.7" evidence="1 7"/>
<keyword evidence="4 7" id="KW-0369">Histidine metabolism</keyword>
<dbReference type="NCBIfam" id="TIGR01224">
    <property type="entry name" value="hutI"/>
    <property type="match status" value="1"/>
</dbReference>
<evidence type="ECO:0000256" key="4">
    <source>
        <dbReference type="ARBA" id="ARBA00022808"/>
    </source>
</evidence>
<evidence type="ECO:0000256" key="1">
    <source>
        <dbReference type="ARBA" id="ARBA00012864"/>
    </source>
</evidence>
<reference evidence="9 10" key="1">
    <citation type="submission" date="2016-10" db="EMBL/GenBank/DDBJ databases">
        <authorList>
            <person name="de Groot N.N."/>
        </authorList>
    </citation>
    <scope>NUCLEOTIDE SEQUENCE [LARGE SCALE GENOMIC DNA]</scope>
    <source>
        <strain evidence="9 10">JCM 11308</strain>
    </source>
</reference>
<evidence type="ECO:0000256" key="2">
    <source>
        <dbReference type="ARBA" id="ARBA00022723"/>
    </source>
</evidence>
<proteinExistence type="inferred from homology"/>
<dbReference type="GO" id="GO:0005737">
    <property type="term" value="C:cytoplasm"/>
    <property type="evidence" value="ECO:0007669"/>
    <property type="project" value="UniProtKB-SubCell"/>
</dbReference>
<feature type="binding site" evidence="7">
    <location>
        <position position="175"/>
    </location>
    <ligand>
        <name>4-imidazolone-5-propanoate</name>
        <dbReference type="ChEBI" id="CHEBI:77893"/>
    </ligand>
</feature>
<feature type="binding site" evidence="7">
    <location>
        <position position="83"/>
    </location>
    <ligand>
        <name>Zn(2+)</name>
        <dbReference type="ChEBI" id="CHEBI:29105"/>
    </ligand>
</feature>
<accession>A0A1G6Y4U8</accession>
<dbReference type="AlphaFoldDB" id="A0A1G6Y4U8"/>
<sequence length="399" mass="41416">MGAVTPVPGQPWVVVDNIGTLVTNDPAAGTGPLGVIHDAAVVLGDGIVQWVGPRSRLPGGGADTRYDLGGRAALPGFVDSHAHLVFYGDRAEEFTARVSGVPYRAGGIRATVAATRAATNAELGANTARLVAEALRSGTTTIECKSGYGQTVADELRSLAIAAACTDETTLLAAHVTPPEFEGRTDEYVQMVCEWMIPVCAPHARWVDVFCEAGAFDADQSRAVLEAGVAAGLTPRVHGNQLGPGPGVRLAVELGAASVDHVTYATDADVEALAAGDTVATLLPGADFCTRGRYPDARALLDAGVTVALASDCNPGTSYTTSIPFAIALAVRELRMSPDEAVWAATAGGAAALRRNDIGSIRVGMRADLIALDAPSHLYLAYRPGVPLVREVWTEGRLR</sequence>
<name>A0A1G6Y4U8_9NOCA</name>
<dbReference type="SUPFAM" id="SSF51338">
    <property type="entry name" value="Composite domain of metallo-dependent hydrolases"/>
    <property type="match status" value="1"/>
</dbReference>
<dbReference type="GO" id="GO:0005506">
    <property type="term" value="F:iron ion binding"/>
    <property type="evidence" value="ECO:0007669"/>
    <property type="project" value="UniProtKB-UniRule"/>
</dbReference>
<evidence type="ECO:0000313" key="10">
    <source>
        <dbReference type="Proteomes" id="UP000199417"/>
    </source>
</evidence>
<keyword evidence="10" id="KW-1185">Reference proteome</keyword>
<dbReference type="GO" id="GO:0019556">
    <property type="term" value="P:L-histidine catabolic process to glutamate and formamide"/>
    <property type="evidence" value="ECO:0007669"/>
    <property type="project" value="UniProtKB-UniRule"/>
</dbReference>
<keyword evidence="3 7" id="KW-0378">Hydrolase</keyword>
<dbReference type="InterPro" id="IPR005920">
    <property type="entry name" value="HutI"/>
</dbReference>
<feature type="binding site" evidence="7">
    <location>
        <position position="312"/>
    </location>
    <ligand>
        <name>Fe(3+)</name>
        <dbReference type="ChEBI" id="CHEBI:29034"/>
    </ligand>
</feature>
<comment type="catalytic activity">
    <reaction evidence="7">
        <text>4-imidazolone-5-propanoate + H2O = N-formimidoyl-L-glutamate</text>
        <dbReference type="Rhea" id="RHEA:23660"/>
        <dbReference type="ChEBI" id="CHEBI:15377"/>
        <dbReference type="ChEBI" id="CHEBI:58928"/>
        <dbReference type="ChEBI" id="CHEBI:77893"/>
        <dbReference type="EC" id="3.5.2.7"/>
    </reaction>
</comment>
<feature type="binding site" evidence="7">
    <location>
        <position position="81"/>
    </location>
    <ligand>
        <name>Zn(2+)</name>
        <dbReference type="ChEBI" id="CHEBI:29105"/>
    </ligand>
</feature>
<keyword evidence="7" id="KW-0963">Cytoplasm</keyword>
<feature type="binding site" evidence="7">
    <location>
        <position position="314"/>
    </location>
    <ligand>
        <name>N-formimidoyl-L-glutamate</name>
        <dbReference type="ChEBI" id="CHEBI:58928"/>
    </ligand>
</feature>
<feature type="binding site" evidence="7">
    <location>
        <position position="312"/>
    </location>
    <ligand>
        <name>Zn(2+)</name>
        <dbReference type="ChEBI" id="CHEBI:29105"/>
    </ligand>
</feature>
<dbReference type="HAMAP" id="MF_00372">
    <property type="entry name" value="HutI"/>
    <property type="match status" value="1"/>
</dbReference>
<dbReference type="Proteomes" id="UP000199417">
    <property type="component" value="Unassembled WGS sequence"/>
</dbReference>
<feature type="binding site" evidence="7">
    <location>
        <position position="81"/>
    </location>
    <ligand>
        <name>Fe(3+)</name>
        <dbReference type="ChEBI" id="CHEBI:29034"/>
    </ligand>
</feature>
<protein>
    <recommendedName>
        <fullName evidence="1 7">Imidazolonepropionase</fullName>
        <ecNumber evidence="1 7">3.5.2.7</ecNumber>
    </recommendedName>
    <alternativeName>
        <fullName evidence="7">Imidazolone-5-propionate hydrolase</fullName>
    </alternativeName>
</protein>
<dbReference type="GO" id="GO:0019557">
    <property type="term" value="P:L-histidine catabolic process to glutamate and formate"/>
    <property type="evidence" value="ECO:0007669"/>
    <property type="project" value="UniProtKB-UniPathway"/>
</dbReference>
<dbReference type="PANTHER" id="PTHR42752">
    <property type="entry name" value="IMIDAZOLONEPROPIONASE"/>
    <property type="match status" value="1"/>
</dbReference>
<evidence type="ECO:0000259" key="8">
    <source>
        <dbReference type="Pfam" id="PF01979"/>
    </source>
</evidence>
<dbReference type="GO" id="GO:0008270">
    <property type="term" value="F:zinc ion binding"/>
    <property type="evidence" value="ECO:0007669"/>
    <property type="project" value="UniProtKB-UniRule"/>
</dbReference>
<comment type="similarity">
    <text evidence="7">Belongs to the metallo-dependent hydrolases superfamily. HutI family.</text>
</comment>
<feature type="binding site" evidence="7">
    <location>
        <position position="316"/>
    </location>
    <ligand>
        <name>N-formimidoyl-L-glutamate</name>
        <dbReference type="ChEBI" id="CHEBI:58928"/>
    </ligand>
</feature>
<dbReference type="Gene3D" id="2.30.40.10">
    <property type="entry name" value="Urease, subunit C, domain 1"/>
    <property type="match status" value="1"/>
</dbReference>
<feature type="binding site" evidence="7">
    <location>
        <position position="241"/>
    </location>
    <ligand>
        <name>4-imidazolone-5-propanoate</name>
        <dbReference type="ChEBI" id="CHEBI:77893"/>
    </ligand>
</feature>
<organism evidence="9 10">
    <name type="scientific">Rhodococcus tukisamuensis</name>
    <dbReference type="NCBI Taxonomy" id="168276"/>
    <lineage>
        <taxon>Bacteria</taxon>
        <taxon>Bacillati</taxon>
        <taxon>Actinomycetota</taxon>
        <taxon>Actinomycetes</taxon>
        <taxon>Mycobacteriales</taxon>
        <taxon>Nocardiaceae</taxon>
        <taxon>Rhodococcus</taxon>
    </lineage>
</organism>
<comment type="pathway">
    <text evidence="7">Amino-acid degradation; L-histidine degradation into L-glutamate; N-formimidoyl-L-glutamate from L-histidine: step 3/3.</text>
</comment>
<feature type="binding site" evidence="7">
    <location>
        <position position="148"/>
    </location>
    <ligand>
        <name>4-imidazolone-5-propanoate</name>
        <dbReference type="ChEBI" id="CHEBI:77893"/>
    </ligand>
</feature>
<feature type="binding site" evidence="7">
    <location>
        <position position="83"/>
    </location>
    <ligand>
        <name>Fe(3+)</name>
        <dbReference type="ChEBI" id="CHEBI:29034"/>
    </ligand>
</feature>
<dbReference type="GO" id="GO:0050480">
    <property type="term" value="F:imidazolonepropionase activity"/>
    <property type="evidence" value="ECO:0007669"/>
    <property type="project" value="UniProtKB-UniRule"/>
</dbReference>
<dbReference type="PANTHER" id="PTHR42752:SF1">
    <property type="entry name" value="IMIDAZOLONEPROPIONASE-RELATED"/>
    <property type="match status" value="1"/>
</dbReference>
<evidence type="ECO:0000256" key="3">
    <source>
        <dbReference type="ARBA" id="ARBA00022801"/>
    </source>
</evidence>
<evidence type="ECO:0000313" key="9">
    <source>
        <dbReference type="EMBL" id="SDD85302.1"/>
    </source>
</evidence>
<feature type="binding site" evidence="7">
    <location>
        <position position="148"/>
    </location>
    <ligand>
        <name>N-formimidoyl-L-glutamate</name>
        <dbReference type="ChEBI" id="CHEBI:58928"/>
    </ligand>
</feature>
<dbReference type="InterPro" id="IPR032466">
    <property type="entry name" value="Metal_Hydrolase"/>
</dbReference>
<gene>
    <name evidence="7" type="primary">hutI</name>
    <name evidence="9" type="ORF">SAMN05444580_10737</name>
</gene>
<dbReference type="InterPro" id="IPR011059">
    <property type="entry name" value="Metal-dep_hydrolase_composite"/>
</dbReference>
<comment type="cofactor">
    <cofactor evidence="7">
        <name>Zn(2+)</name>
        <dbReference type="ChEBI" id="CHEBI:29105"/>
    </cofactor>
    <cofactor evidence="7">
        <name>Fe(3+)</name>
        <dbReference type="ChEBI" id="CHEBI:29034"/>
    </cofactor>
    <text evidence="7">Binds 1 zinc or iron ion per subunit.</text>
</comment>
<comment type="function">
    <text evidence="7">Catalyzes the hydrolytic cleavage of the carbon-nitrogen bond in imidazolone-5-propanoate to yield N-formimidoyl-L-glutamate. It is the third step in the universal histidine degradation pathway.</text>
</comment>
<feature type="domain" description="Amidohydrolase-related" evidence="8">
    <location>
        <begin position="73"/>
        <end position="377"/>
    </location>
</feature>
<feature type="binding site" evidence="7">
    <location>
        <position position="238"/>
    </location>
    <ligand>
        <name>Zn(2+)</name>
        <dbReference type="ChEBI" id="CHEBI:29105"/>
    </ligand>
</feature>
<evidence type="ECO:0000256" key="5">
    <source>
        <dbReference type="ARBA" id="ARBA00022833"/>
    </source>
</evidence>
<feature type="binding site" evidence="7">
    <location>
        <position position="238"/>
    </location>
    <ligand>
        <name>Fe(3+)</name>
        <dbReference type="ChEBI" id="CHEBI:29034"/>
    </ligand>
</feature>
<keyword evidence="2 7" id="KW-0479">Metal-binding</keyword>
<feature type="binding site" evidence="7">
    <location>
        <position position="317"/>
    </location>
    <ligand>
        <name>4-imidazolone-5-propanoate</name>
        <dbReference type="ChEBI" id="CHEBI:77893"/>
    </ligand>
</feature>
<dbReference type="SUPFAM" id="SSF51556">
    <property type="entry name" value="Metallo-dependent hydrolases"/>
    <property type="match status" value="1"/>
</dbReference>
<dbReference type="Pfam" id="PF01979">
    <property type="entry name" value="Amidohydro_1"/>
    <property type="match status" value="1"/>
</dbReference>
<keyword evidence="5 7" id="KW-0862">Zinc</keyword>
<dbReference type="InterPro" id="IPR006680">
    <property type="entry name" value="Amidohydro-rel"/>
</dbReference>
<dbReference type="UniPathway" id="UPA00379">
    <property type="reaction ID" value="UER00551"/>
</dbReference>
<feature type="binding site" evidence="7">
    <location>
        <position position="90"/>
    </location>
    <ligand>
        <name>4-imidazolone-5-propanoate</name>
        <dbReference type="ChEBI" id="CHEBI:77893"/>
    </ligand>
</feature>
<evidence type="ECO:0000256" key="7">
    <source>
        <dbReference type="HAMAP-Rule" id="MF_00372"/>
    </source>
</evidence>
<dbReference type="STRING" id="168276.SAMN05444580_10737"/>